<sequence length="564" mass="60423">MHLGAAALFSAAVALSSPSGARAATWVVDGSSVRADDAGPGDAERPLRTIGRAATRVAPGDTVLVRPGLYREAVLLPRSGAADAPIRFRAEPPGSVTVTGADLLSGFERAPGAEPIYVAPFPYRFSIGTQNGAPVEHYPDDEPLWGRAEQVAADGVLLLPTADLASLRRGWSDRDAALRPPVARLGGPFSGLFAVDAKARRLYLWLADGADPATRRIETSTRPVLVGPHPIRRGRGVTDVTFSGFVFRFAANFPQRPAIDLTGERNLLQDCAVERMNGVGVSVHGVVRRCVIRDNGHVGGSAEGRNFLNEDTVWERNSWKPLSRDWEAAGVKVTRDGPGAFRRCSFVRNGGPGLWFDLDAHDIQVTQSLFSKNEGSGVFIEISRDISVRDSVLIGNGAGAVGSPSSGWAVGGIAVAESIRATIRNNLIRDNRDGVALREQGPRRVEFDGVAIDYYNRGHVVSRNVVAGNKGRQLAFWWDNAFFGRHPSETGPRVAAADSSGQASGALDPAKQGLTIDRNIYSAPRDSSPFLYGAPWRPGSRSFETLGGFQKATGFERSGSLTRR</sequence>
<dbReference type="InterPro" id="IPR012334">
    <property type="entry name" value="Pectin_lyas_fold"/>
</dbReference>
<feature type="chain" id="PRO_5020653233" description="Right handed beta helix domain-containing protein" evidence="2">
    <location>
        <begin position="24"/>
        <end position="564"/>
    </location>
</feature>
<dbReference type="InterPro" id="IPR011050">
    <property type="entry name" value="Pectin_lyase_fold/virulence"/>
</dbReference>
<keyword evidence="2" id="KW-0732">Signal</keyword>
<dbReference type="InterPro" id="IPR006626">
    <property type="entry name" value="PbH1"/>
</dbReference>
<evidence type="ECO:0000313" key="4">
    <source>
        <dbReference type="EMBL" id="RXF70940.1"/>
    </source>
</evidence>
<evidence type="ECO:0000256" key="1">
    <source>
        <dbReference type="SAM" id="MobiDB-lite"/>
    </source>
</evidence>
<accession>A0A4Q0MC94</accession>
<reference evidence="4 5" key="1">
    <citation type="submission" date="2018-12" db="EMBL/GenBank/DDBJ databases">
        <title>bacterium Hansschlegelia zhihuaiae S113.</title>
        <authorList>
            <person name="He J."/>
        </authorList>
    </citation>
    <scope>NUCLEOTIDE SEQUENCE [LARGE SCALE GENOMIC DNA]</scope>
    <source>
        <strain evidence="4 5">S 113</strain>
    </source>
</reference>
<name>A0A4Q0MC94_9HYPH</name>
<evidence type="ECO:0000313" key="5">
    <source>
        <dbReference type="Proteomes" id="UP000289708"/>
    </source>
</evidence>
<dbReference type="OrthoDB" id="9795486at2"/>
<gene>
    <name evidence="4" type="ORF">EK403_16155</name>
</gene>
<feature type="signal peptide" evidence="2">
    <location>
        <begin position="1"/>
        <end position="23"/>
    </location>
</feature>
<organism evidence="4 5">
    <name type="scientific">Hansschlegelia zhihuaiae</name>
    <dbReference type="NCBI Taxonomy" id="405005"/>
    <lineage>
        <taxon>Bacteria</taxon>
        <taxon>Pseudomonadati</taxon>
        <taxon>Pseudomonadota</taxon>
        <taxon>Alphaproteobacteria</taxon>
        <taxon>Hyphomicrobiales</taxon>
        <taxon>Methylopilaceae</taxon>
        <taxon>Hansschlegelia</taxon>
    </lineage>
</organism>
<comment type="caution">
    <text evidence="4">The sequence shown here is derived from an EMBL/GenBank/DDBJ whole genome shotgun (WGS) entry which is preliminary data.</text>
</comment>
<dbReference type="SMART" id="SM00710">
    <property type="entry name" value="PbH1"/>
    <property type="match status" value="6"/>
</dbReference>
<dbReference type="PANTHER" id="PTHR36453:SF1">
    <property type="entry name" value="RIGHT HANDED BETA HELIX DOMAIN-CONTAINING PROTEIN"/>
    <property type="match status" value="1"/>
</dbReference>
<dbReference type="InterPro" id="IPR039448">
    <property type="entry name" value="Beta_helix"/>
</dbReference>
<dbReference type="Pfam" id="PF13229">
    <property type="entry name" value="Beta_helix"/>
    <property type="match status" value="1"/>
</dbReference>
<dbReference type="SUPFAM" id="SSF51126">
    <property type="entry name" value="Pectin lyase-like"/>
    <property type="match status" value="1"/>
</dbReference>
<dbReference type="AlphaFoldDB" id="A0A4Q0MC94"/>
<dbReference type="Proteomes" id="UP000289708">
    <property type="component" value="Unassembled WGS sequence"/>
</dbReference>
<evidence type="ECO:0000259" key="3">
    <source>
        <dbReference type="Pfam" id="PF13229"/>
    </source>
</evidence>
<keyword evidence="5" id="KW-1185">Reference proteome</keyword>
<dbReference type="EMBL" id="RYFI01000016">
    <property type="protein sequence ID" value="RXF70940.1"/>
    <property type="molecule type" value="Genomic_DNA"/>
</dbReference>
<feature type="domain" description="Right handed beta helix" evidence="3">
    <location>
        <begin position="241"/>
        <end position="400"/>
    </location>
</feature>
<feature type="region of interest" description="Disordered" evidence="1">
    <location>
        <begin position="490"/>
        <end position="509"/>
    </location>
</feature>
<feature type="compositionally biased region" description="Low complexity" evidence="1">
    <location>
        <begin position="495"/>
        <end position="506"/>
    </location>
</feature>
<proteinExistence type="predicted"/>
<protein>
    <recommendedName>
        <fullName evidence="3">Right handed beta helix domain-containing protein</fullName>
    </recommendedName>
</protein>
<dbReference type="Gene3D" id="2.160.20.10">
    <property type="entry name" value="Single-stranded right-handed beta-helix, Pectin lyase-like"/>
    <property type="match status" value="2"/>
</dbReference>
<dbReference type="PANTHER" id="PTHR36453">
    <property type="entry name" value="SECRETED PROTEIN-RELATED"/>
    <property type="match status" value="1"/>
</dbReference>
<evidence type="ECO:0000256" key="2">
    <source>
        <dbReference type="SAM" id="SignalP"/>
    </source>
</evidence>